<sequence>MKSQSYSEHLCNMNIGRYWFLTLYNYNIFNMILSDRDLKYYLEKSWIKIQPLREDTVRENGVDLRVGNEIARFKKTDKVFDPDNPDPSFFQTEKGEEFIIQPYEHVLLTTEEYIELNNDVMAFVNLRSTFARLGLFIPPTIVDAGFKGQVTIEVVGSSFPVKLKRSTRFIHLIFARTLTPVEYPYQGKYQGQKGVTLPRFNSQISSFYYQHQSI</sequence>
<evidence type="ECO:0000256" key="3">
    <source>
        <dbReference type="HAMAP-Rule" id="MF_00146"/>
    </source>
</evidence>
<name>C3MJ13_SACI2</name>
<comment type="pathway">
    <text evidence="3">Pyrimidine metabolism; dUMP biosynthesis; dUMP from dCTP (dUTP route): step 1/2.</text>
</comment>
<dbReference type="UniPathway" id="UPA00610">
    <property type="reaction ID" value="UER00665"/>
</dbReference>
<feature type="binding site" evidence="3">
    <location>
        <position position="192"/>
    </location>
    <ligand>
        <name>dCTP</name>
        <dbReference type="ChEBI" id="CHEBI:61481"/>
    </ligand>
</feature>
<dbReference type="AlphaFoldDB" id="C3MJ13"/>
<keyword evidence="2 3" id="KW-0546">Nucleotide metabolism</keyword>
<feature type="active site" description="Proton donor/acceptor" evidence="3">
    <location>
        <position position="153"/>
    </location>
</feature>
<feature type="binding site" evidence="3">
    <location>
        <position position="185"/>
    </location>
    <ligand>
        <name>dCTP</name>
        <dbReference type="ChEBI" id="CHEBI:61481"/>
    </ligand>
</feature>
<evidence type="ECO:0000256" key="2">
    <source>
        <dbReference type="ARBA" id="ARBA00023080"/>
    </source>
</evidence>
<protein>
    <recommendedName>
        <fullName evidence="3">dCTP deaminase</fullName>
        <ecNumber evidence="3">3.5.4.13</ecNumber>
    </recommendedName>
    <alternativeName>
        <fullName evidence="3">Deoxycytidine triphosphate deaminase</fullName>
    </alternativeName>
</protein>
<dbReference type="KEGG" id="sis:LS215_2107"/>
<feature type="binding site" evidence="3">
    <location>
        <begin position="127"/>
        <end position="132"/>
    </location>
    <ligand>
        <name>dCTP</name>
        <dbReference type="ChEBI" id="CHEBI:61481"/>
    </ligand>
</feature>
<evidence type="ECO:0000256" key="1">
    <source>
        <dbReference type="ARBA" id="ARBA00022801"/>
    </source>
</evidence>
<dbReference type="SUPFAM" id="SSF51283">
    <property type="entry name" value="dUTPase-like"/>
    <property type="match status" value="1"/>
</dbReference>
<dbReference type="PANTHER" id="PTHR42680">
    <property type="entry name" value="DCTP DEAMINASE"/>
    <property type="match status" value="1"/>
</dbReference>
<comment type="caution">
    <text evidence="3">Lacks conserved residue(s) required for the propagation of feature annotation.</text>
</comment>
<dbReference type="Proteomes" id="UP000001747">
    <property type="component" value="Chromosome"/>
</dbReference>
<feature type="binding site" evidence="3">
    <location>
        <position position="143"/>
    </location>
    <ligand>
        <name>dCTP</name>
        <dbReference type="ChEBI" id="CHEBI:61481"/>
    </ligand>
</feature>
<comment type="subunit">
    <text evidence="3">Homotrimer.</text>
</comment>
<dbReference type="GO" id="GO:0006229">
    <property type="term" value="P:dUTP biosynthetic process"/>
    <property type="evidence" value="ECO:0007669"/>
    <property type="project" value="UniProtKB-UniRule"/>
</dbReference>
<feature type="binding site" evidence="3">
    <location>
        <position position="188"/>
    </location>
    <ligand>
        <name>dCTP</name>
        <dbReference type="ChEBI" id="CHEBI:61481"/>
    </ligand>
</feature>
<dbReference type="GO" id="GO:0008829">
    <property type="term" value="F:dCTP deaminase activity"/>
    <property type="evidence" value="ECO:0007669"/>
    <property type="project" value="UniProtKB-UniRule"/>
</dbReference>
<gene>
    <name evidence="3" type="primary">dcd</name>
    <name evidence="4" type="ordered locus">LS215_2107</name>
</gene>
<organism evidence="4 5">
    <name type="scientific">Saccharolobus islandicus (strain L.S.2.15 / Lassen #1)</name>
    <name type="common">Sulfolobus islandicus</name>
    <dbReference type="NCBI Taxonomy" id="429572"/>
    <lineage>
        <taxon>Archaea</taxon>
        <taxon>Thermoproteota</taxon>
        <taxon>Thermoprotei</taxon>
        <taxon>Sulfolobales</taxon>
        <taxon>Sulfolobaceae</taxon>
        <taxon>Saccharolobus</taxon>
    </lineage>
</organism>
<keyword evidence="1 3" id="KW-0378">Hydrolase</keyword>
<dbReference type="Gene3D" id="2.70.40.10">
    <property type="match status" value="1"/>
</dbReference>
<reference evidence="4 5" key="1">
    <citation type="journal article" date="2009" name="Proc. Natl. Acad. Sci. U.S.A.">
        <title>Biogeography of the Sulfolobus islandicus pan-genome.</title>
        <authorList>
            <person name="Reno M.L."/>
            <person name="Held N.L."/>
            <person name="Fields C.J."/>
            <person name="Burke P.V."/>
            <person name="Whitaker R.J."/>
        </authorList>
    </citation>
    <scope>NUCLEOTIDE SEQUENCE [LARGE SCALE GENOMIC DNA]</scope>
    <source>
        <strain evidence="5">L.S.2.15 / Lassen #1</strain>
    </source>
</reference>
<dbReference type="PANTHER" id="PTHR42680:SF3">
    <property type="entry name" value="DCTP DEAMINASE"/>
    <property type="match status" value="1"/>
</dbReference>
<keyword evidence="3" id="KW-0547">Nucleotide-binding</keyword>
<dbReference type="InterPro" id="IPR011962">
    <property type="entry name" value="dCTP_deaminase"/>
</dbReference>
<proteinExistence type="inferred from homology"/>
<dbReference type="HAMAP" id="MF_00146">
    <property type="entry name" value="dCTP_deaminase"/>
    <property type="match status" value="1"/>
</dbReference>
<dbReference type="NCBIfam" id="TIGR02274">
    <property type="entry name" value="dCTP_deam"/>
    <property type="match status" value="1"/>
</dbReference>
<dbReference type="GO" id="GO:0006226">
    <property type="term" value="P:dUMP biosynthetic process"/>
    <property type="evidence" value="ECO:0007669"/>
    <property type="project" value="UniProtKB-UniPathway"/>
</dbReference>
<dbReference type="CDD" id="cd07557">
    <property type="entry name" value="trimeric_dUTPase"/>
    <property type="match status" value="1"/>
</dbReference>
<dbReference type="InterPro" id="IPR036157">
    <property type="entry name" value="dUTPase-like_sf"/>
</dbReference>
<dbReference type="GO" id="GO:0000166">
    <property type="term" value="F:nucleotide binding"/>
    <property type="evidence" value="ECO:0007669"/>
    <property type="project" value="UniProtKB-KW"/>
</dbReference>
<dbReference type="EMBL" id="CP001399">
    <property type="protein sequence ID" value="ACP36100.1"/>
    <property type="molecule type" value="Genomic_DNA"/>
</dbReference>
<comment type="similarity">
    <text evidence="3">Belongs to the dCTP deaminase family.</text>
</comment>
<dbReference type="Pfam" id="PF22769">
    <property type="entry name" value="DCD"/>
    <property type="match status" value="1"/>
</dbReference>
<comment type="function">
    <text evidence="3">Catalyzes the deamination of dCTP to dUTP.</text>
</comment>
<evidence type="ECO:0000313" key="5">
    <source>
        <dbReference type="Proteomes" id="UP000001747"/>
    </source>
</evidence>
<accession>C3MJ13</accession>
<dbReference type="InterPro" id="IPR033704">
    <property type="entry name" value="dUTPase_trimeric"/>
</dbReference>
<comment type="catalytic activity">
    <reaction evidence="3">
        <text>dCTP + H2O + H(+) = dUTP + NH4(+)</text>
        <dbReference type="Rhea" id="RHEA:22680"/>
        <dbReference type="ChEBI" id="CHEBI:15377"/>
        <dbReference type="ChEBI" id="CHEBI:15378"/>
        <dbReference type="ChEBI" id="CHEBI:28938"/>
        <dbReference type="ChEBI" id="CHEBI:61481"/>
        <dbReference type="ChEBI" id="CHEBI:61555"/>
        <dbReference type="EC" id="3.5.4.13"/>
    </reaction>
</comment>
<evidence type="ECO:0000313" key="4">
    <source>
        <dbReference type="EMBL" id="ACP36100.1"/>
    </source>
</evidence>
<dbReference type="EC" id="3.5.4.13" evidence="3"/>
<dbReference type="HOGENOM" id="CLU_087476_3_0_2"/>